<sequence>MPTPYEKEMERLHKLFPEVETEGDSDFRVYSGTPGWVGRRHFFRPLTTSAILVPVFPTGWDLARSKKGLRFLASSVPGVNAIRWREVLFRYQNLSNFRLKWRLLRR</sequence>
<gene>
    <name evidence="1" type="ORF">AVEN_162776_1</name>
</gene>
<dbReference type="AlphaFoldDB" id="A0A4Y2TUP4"/>
<proteinExistence type="predicted"/>
<dbReference type="Proteomes" id="UP000499080">
    <property type="component" value="Unassembled WGS sequence"/>
</dbReference>
<dbReference type="EMBL" id="BGPR01031302">
    <property type="protein sequence ID" value="GBO04288.1"/>
    <property type="molecule type" value="Genomic_DNA"/>
</dbReference>
<reference evidence="1 2" key="1">
    <citation type="journal article" date="2019" name="Sci. Rep.">
        <title>Orb-weaving spider Araneus ventricosus genome elucidates the spidroin gene catalogue.</title>
        <authorList>
            <person name="Kono N."/>
            <person name="Nakamura H."/>
            <person name="Ohtoshi R."/>
            <person name="Moran D.A.P."/>
            <person name="Shinohara A."/>
            <person name="Yoshida Y."/>
            <person name="Fujiwara M."/>
            <person name="Mori M."/>
            <person name="Tomita M."/>
            <person name="Arakawa K."/>
        </authorList>
    </citation>
    <scope>NUCLEOTIDE SEQUENCE [LARGE SCALE GENOMIC DNA]</scope>
</reference>
<protein>
    <submittedName>
        <fullName evidence="1">Uncharacterized protein</fullName>
    </submittedName>
</protein>
<evidence type="ECO:0000313" key="2">
    <source>
        <dbReference type="Proteomes" id="UP000499080"/>
    </source>
</evidence>
<name>A0A4Y2TUP4_ARAVE</name>
<organism evidence="1 2">
    <name type="scientific">Araneus ventricosus</name>
    <name type="common">Orbweaver spider</name>
    <name type="synonym">Epeira ventricosa</name>
    <dbReference type="NCBI Taxonomy" id="182803"/>
    <lineage>
        <taxon>Eukaryota</taxon>
        <taxon>Metazoa</taxon>
        <taxon>Ecdysozoa</taxon>
        <taxon>Arthropoda</taxon>
        <taxon>Chelicerata</taxon>
        <taxon>Arachnida</taxon>
        <taxon>Araneae</taxon>
        <taxon>Araneomorphae</taxon>
        <taxon>Entelegynae</taxon>
        <taxon>Araneoidea</taxon>
        <taxon>Araneidae</taxon>
        <taxon>Araneus</taxon>
    </lineage>
</organism>
<comment type="caution">
    <text evidence="1">The sequence shown here is derived from an EMBL/GenBank/DDBJ whole genome shotgun (WGS) entry which is preliminary data.</text>
</comment>
<accession>A0A4Y2TUP4</accession>
<evidence type="ECO:0000313" key="1">
    <source>
        <dbReference type="EMBL" id="GBO04288.1"/>
    </source>
</evidence>
<keyword evidence="2" id="KW-1185">Reference proteome</keyword>